<sequence>MTQQLEKRAGLIVQGKYYTDFIAARIRLKIFADDDEARCIFTLILDALRQNGEPVDRCGSSAGDGTLVHIAGILHHFGAVGCAVEWNLTPLFMVLEIIG</sequence>
<reference evidence="1" key="1">
    <citation type="submission" date="2019-08" db="EMBL/GenBank/DDBJ databases">
        <authorList>
            <person name="Kucharzyk K."/>
            <person name="Murdoch R.W."/>
            <person name="Higgins S."/>
            <person name="Loffler F."/>
        </authorList>
    </citation>
    <scope>NUCLEOTIDE SEQUENCE</scope>
</reference>
<organism evidence="1">
    <name type="scientific">bioreactor metagenome</name>
    <dbReference type="NCBI Taxonomy" id="1076179"/>
    <lineage>
        <taxon>unclassified sequences</taxon>
        <taxon>metagenomes</taxon>
        <taxon>ecological metagenomes</taxon>
    </lineage>
</organism>
<name>A0A645FXN3_9ZZZZ</name>
<comment type="caution">
    <text evidence="1">The sequence shown here is derived from an EMBL/GenBank/DDBJ whole genome shotgun (WGS) entry which is preliminary data.</text>
</comment>
<accession>A0A645FXN3</accession>
<evidence type="ECO:0000313" key="1">
    <source>
        <dbReference type="EMBL" id="MPN16663.1"/>
    </source>
</evidence>
<proteinExistence type="predicted"/>
<gene>
    <name evidence="1" type="ORF">SDC9_164008</name>
</gene>
<protein>
    <submittedName>
        <fullName evidence="1">Uncharacterized protein</fullName>
    </submittedName>
</protein>
<dbReference type="AlphaFoldDB" id="A0A645FXN3"/>
<dbReference type="EMBL" id="VSSQ01063655">
    <property type="protein sequence ID" value="MPN16663.1"/>
    <property type="molecule type" value="Genomic_DNA"/>
</dbReference>